<gene>
    <name evidence="1" type="primary">ERCC6_19</name>
    <name evidence="1" type="ORF">PHYPSEUDO_015483</name>
</gene>
<comment type="caution">
    <text evidence="1">The sequence shown here is derived from an EMBL/GenBank/DDBJ whole genome shotgun (WGS) entry which is preliminary data.</text>
</comment>
<dbReference type="AlphaFoldDB" id="A0A8T1VZA5"/>
<name>A0A8T1VZA5_9STRA</name>
<proteinExistence type="predicted"/>
<dbReference type="Proteomes" id="UP000694044">
    <property type="component" value="Unassembled WGS sequence"/>
</dbReference>
<dbReference type="EMBL" id="JAGDFM010000097">
    <property type="protein sequence ID" value="KAG7386575.1"/>
    <property type="molecule type" value="Genomic_DNA"/>
</dbReference>
<organism evidence="1 2">
    <name type="scientific">Phytophthora pseudosyringae</name>
    <dbReference type="NCBI Taxonomy" id="221518"/>
    <lineage>
        <taxon>Eukaryota</taxon>
        <taxon>Sar</taxon>
        <taxon>Stramenopiles</taxon>
        <taxon>Oomycota</taxon>
        <taxon>Peronosporomycetes</taxon>
        <taxon>Peronosporales</taxon>
        <taxon>Peronosporaceae</taxon>
        <taxon>Phytophthora</taxon>
    </lineage>
</organism>
<dbReference type="InterPro" id="IPR052050">
    <property type="entry name" value="SecEffector_AnkRepeat"/>
</dbReference>
<dbReference type="PANTHER" id="PTHR46586">
    <property type="entry name" value="ANKYRIN REPEAT-CONTAINING PROTEIN"/>
    <property type="match status" value="1"/>
</dbReference>
<accession>A0A8T1VZA5</accession>
<reference evidence="1" key="1">
    <citation type="submission" date="2021-02" db="EMBL/GenBank/DDBJ databases">
        <authorList>
            <person name="Palmer J.M."/>
        </authorList>
    </citation>
    <scope>NUCLEOTIDE SEQUENCE</scope>
    <source>
        <strain evidence="1">SCRP734</strain>
    </source>
</reference>
<dbReference type="OrthoDB" id="124877at2759"/>
<protein>
    <submittedName>
        <fullName evidence="1">DNA excision repair protein ERCC-6</fullName>
    </submittedName>
</protein>
<keyword evidence="2" id="KW-1185">Reference proteome</keyword>
<evidence type="ECO:0000313" key="1">
    <source>
        <dbReference type="EMBL" id="KAG7386575.1"/>
    </source>
</evidence>
<dbReference type="PANTHER" id="PTHR46586:SF3">
    <property type="entry name" value="ANKYRIN REPEAT-CONTAINING PROTEIN"/>
    <property type="match status" value="1"/>
</dbReference>
<sequence>MLSSIEVMLRSHAELRDVEAASWIISSFLGPPPNMSLREACSTGCVRLLEWMWASSCISVADRQPQWTLTNYMRSDPHYYRYQFSKSVEIAAARGDLVVLEWLFAHFSGCEVPTSVVDAAVRKGHLPAVQFLWFNSSESRVDETPIHKKRKIVDGSGPILAEKLDRESPERGGTDNDVRWGDRLVVFAAEHDHFEIVRWLCENTLEDKGDDWDDMNGDQVIEYTLRFSDDDLVKPLLPPGRCVLDGANRNLSNGSFSTQ</sequence>
<evidence type="ECO:0000313" key="2">
    <source>
        <dbReference type="Proteomes" id="UP000694044"/>
    </source>
</evidence>